<sequence>MEKRLHSEEESVFIYDQNRLCLYLLNHYEMVDKVEVTAFYEKSRVWISKVLVNREYEADALIWPNNGSIILSEPFSQNKGGCLVKKAIPSQINSLSDLHIDYQKKPVAVSE</sequence>
<dbReference type="KEGG" id="spat:A0O21_05565"/>
<proteinExistence type="predicted"/>
<dbReference type="EMBL" id="CP014699">
    <property type="protein sequence ID" value="AND79534.1"/>
    <property type="molecule type" value="Genomic_DNA"/>
</dbReference>
<reference evidence="2" key="2">
    <citation type="submission" date="2016-03" db="EMBL/GenBank/DDBJ databases">
        <title>Streptococcus antelopensis sp. nov., isolated from the feces of the Tibetan antelope (Pantholops hodgsonii) in Hoh Xil National Nature Reserve, Qinghai, China.</title>
        <authorList>
            <person name="Bai X."/>
        </authorList>
    </citation>
    <scope>NUCLEOTIDE SEQUENCE [LARGE SCALE GENOMIC DNA]</scope>
    <source>
        <strain evidence="2">TA 26</strain>
    </source>
</reference>
<evidence type="ECO:0000313" key="1">
    <source>
        <dbReference type="EMBL" id="AND79534.1"/>
    </source>
</evidence>
<dbReference type="Proteomes" id="UP000077317">
    <property type="component" value="Chromosome"/>
</dbReference>
<dbReference type="OrthoDB" id="2229433at2"/>
<name>A0A172Q7T8_9STRE</name>
<keyword evidence="2" id="KW-1185">Reference proteome</keyword>
<dbReference type="AlphaFoldDB" id="A0A172Q7T8"/>
<dbReference type="STRING" id="1811193.A0O21_05565"/>
<organism evidence="1 2">
    <name type="scientific">Streptococcus pantholopis</name>
    <dbReference type="NCBI Taxonomy" id="1811193"/>
    <lineage>
        <taxon>Bacteria</taxon>
        <taxon>Bacillati</taxon>
        <taxon>Bacillota</taxon>
        <taxon>Bacilli</taxon>
        <taxon>Lactobacillales</taxon>
        <taxon>Streptococcaceae</taxon>
        <taxon>Streptococcus</taxon>
    </lineage>
</organism>
<gene>
    <name evidence="1" type="ORF">A0O21_05565</name>
</gene>
<protein>
    <submittedName>
        <fullName evidence="1">Uncharacterized protein</fullName>
    </submittedName>
</protein>
<accession>A0A172Q7T8</accession>
<reference evidence="1 2" key="1">
    <citation type="journal article" date="2016" name="Int. J. Syst. Evol. Microbiol.">
        <title>Streptococcuspantholopis sp. nov., isolated from faeces of the Tibetan antelope (Pantholops hodgsonii).</title>
        <authorList>
            <person name="Bai X."/>
            <person name="Xiong Y."/>
            <person name="Lu S."/>
            <person name="Jin D."/>
            <person name="Lai X."/>
            <person name="Yang J."/>
            <person name="Niu L."/>
            <person name="Hu S."/>
            <person name="Meng X."/>
            <person name="Pu J."/>
            <person name="Ye C."/>
            <person name="Xu J."/>
        </authorList>
    </citation>
    <scope>NUCLEOTIDE SEQUENCE [LARGE SCALE GENOMIC DNA]</scope>
    <source>
        <strain evidence="1 2">TA 26</strain>
    </source>
</reference>
<dbReference type="RefSeq" id="WP_067062551.1">
    <property type="nucleotide sequence ID" value="NZ_CP014699.1"/>
</dbReference>
<evidence type="ECO:0000313" key="2">
    <source>
        <dbReference type="Proteomes" id="UP000077317"/>
    </source>
</evidence>